<gene>
    <name evidence="2" type="ORF">PVLDE_1100630</name>
</gene>
<evidence type="ECO:0000313" key="3">
    <source>
        <dbReference type="Proteomes" id="UP000515308"/>
    </source>
</evidence>
<feature type="region of interest" description="Disordered" evidence="1">
    <location>
        <begin position="1705"/>
        <end position="1750"/>
    </location>
</feature>
<feature type="compositionally biased region" description="Polar residues" evidence="1">
    <location>
        <begin position="1353"/>
        <end position="1364"/>
    </location>
</feature>
<organism evidence="2 3">
    <name type="scientific">Plasmodium vinckei lentum</name>
    <dbReference type="NCBI Taxonomy" id="138297"/>
    <lineage>
        <taxon>Eukaryota</taxon>
        <taxon>Sar</taxon>
        <taxon>Alveolata</taxon>
        <taxon>Apicomplexa</taxon>
        <taxon>Aconoidasida</taxon>
        <taxon>Haemosporida</taxon>
        <taxon>Plasmodiidae</taxon>
        <taxon>Plasmodium</taxon>
        <taxon>Plasmodium (Vinckeia)</taxon>
    </lineage>
</organism>
<feature type="region of interest" description="Disordered" evidence="1">
    <location>
        <begin position="1791"/>
        <end position="1818"/>
    </location>
</feature>
<feature type="compositionally biased region" description="Low complexity" evidence="1">
    <location>
        <begin position="2414"/>
        <end position="2425"/>
    </location>
</feature>
<dbReference type="Proteomes" id="UP000515308">
    <property type="component" value="Chromosome PVLDE_11"/>
</dbReference>
<feature type="compositionally biased region" description="Basic residues" evidence="1">
    <location>
        <begin position="1807"/>
        <end position="1818"/>
    </location>
</feature>
<dbReference type="VEuPathDB" id="PlasmoDB:PVLDE_1100630"/>
<feature type="region of interest" description="Disordered" evidence="1">
    <location>
        <begin position="1343"/>
        <end position="1364"/>
    </location>
</feature>
<proteinExistence type="predicted"/>
<feature type="compositionally biased region" description="Polar residues" evidence="1">
    <location>
        <begin position="2604"/>
        <end position="2619"/>
    </location>
</feature>
<protein>
    <submittedName>
        <fullName evidence="2">Uncharacterized protein</fullName>
    </submittedName>
</protein>
<feature type="region of interest" description="Disordered" evidence="1">
    <location>
        <begin position="2599"/>
        <end position="2635"/>
    </location>
</feature>
<feature type="compositionally biased region" description="Polar residues" evidence="1">
    <location>
        <begin position="1737"/>
        <end position="1750"/>
    </location>
</feature>
<evidence type="ECO:0000313" key="2">
    <source>
        <dbReference type="EMBL" id="CAD2094774.1"/>
    </source>
</evidence>
<feature type="region of interest" description="Disordered" evidence="1">
    <location>
        <begin position="2397"/>
        <end position="2425"/>
    </location>
</feature>
<accession>A0A6V7S9Z2</accession>
<evidence type="ECO:0000256" key="1">
    <source>
        <dbReference type="SAM" id="MobiDB-lite"/>
    </source>
</evidence>
<dbReference type="EMBL" id="LR865373">
    <property type="protein sequence ID" value="CAD2094774.1"/>
    <property type="molecule type" value="Genomic_DNA"/>
</dbReference>
<feature type="region of interest" description="Disordered" evidence="1">
    <location>
        <begin position="1834"/>
        <end position="1857"/>
    </location>
</feature>
<feature type="region of interest" description="Disordered" evidence="1">
    <location>
        <begin position="75"/>
        <end position="95"/>
    </location>
</feature>
<feature type="region of interest" description="Disordered" evidence="1">
    <location>
        <begin position="1281"/>
        <end position="1304"/>
    </location>
</feature>
<feature type="compositionally biased region" description="Basic and acidic residues" evidence="1">
    <location>
        <begin position="75"/>
        <end position="84"/>
    </location>
</feature>
<name>A0A6V7S9Z2_PLAVN</name>
<reference evidence="2 3" key="1">
    <citation type="submission" date="2020-08" db="EMBL/GenBank/DDBJ databases">
        <authorList>
            <person name="Ramaprasad A."/>
        </authorList>
    </citation>
    <scope>NUCLEOTIDE SEQUENCE [LARGE SCALE GENOMIC DNA]</scope>
</reference>
<sequence>MNRRNNKTIEQKKGANIFKNFDIKEKTDISKRSNKTDSSIVHKLEKNKNPLSNPLNENDKTSTFSNNIYTCNAYGKDKGIRPPNKDTISSDTWKNKTKPNDKLNTVYNKYTLKAKNVLSEKITTNDDSYISSVNMKNKYNQTEKNQLKNKSSSIINIKGTSQHSNNVNKNIQGTNLLHQKNISLTHGNEVDQLNLEKKKQKIITHPVERLNKNNDKNNFEPLRQRKNDEECSTHSAVNYKTEKNLLKEKEAKIKASTISNPGYETDGIKTSINKKFVINNSTLKKKFENSNLITDKKSNDSQNNHNLKKFKRIISYNLPPTKKNKNENIQTSKNVTCPISSNNIYNNKDNIKKVNDTNSKIGSLSNLMNSRLIEDSSICNDLISTNVDSKPVLFNYNNLSYVQKKLMHPKASSTMNIKNGQDVLNKSNIRSVHISEKSQTKSTAYCPENKIKPFLFKNKNMKNESSKHADKTEKREEITNKIEAYTNKSFKNNENDSLNKKFIRKITNTKSYISVKSVKMKDSSNAIINNSTDQENILKTDNTELVNKKMSFFSPETIETLKDIHIRHTTNLNNSKDNKFFSLSYKNNNIIEGTNEFDYLPNQGFYSKNITKNENFNNIVSSNYNNSAIVEGSGACQDGDKTHITIKPMDFTDSVITSNIESGLHGVNRQNYILRKSFDPNSKASNLFQTNKMNKTMLNTRRESVQIGLKFDEMKRKSLESFNYNTQVENGILKHNKDILSNIIVKEDNTKKQKSRNDTIESTQSDNKAGFLKKRKLGYTVDINKSGEQKMPSLFKKSENPKPVISLNPSIRNIIEKVVGKHLILRNNILNDKNTDKKENTIKLDNQQLNNNKTFNMKNVSNRLNQRDKFNPLNRVSLSKPSLTQTQYDHISRKINTGNEVPQNVKSKTSTSVNILLKKFPSQKTETSTNINNILNIGNNNDKNDGDIKSETKNSHINNSTISTGLKKTNNIIFNSQIKSYCKKDLSQINNISKNRQPQTVKYENSRNNMDNCVSTKEGAYQNKKEINDASSNTQNCSQLNYENKKLEGDSSILLENHKDETKINSMDPTDKYSHIINRFINNGDSKYDNTLNNSFGNIDSILNFSKYSEINKKGFLLSENKEDKPDQHTMACTKYSLLYHKNGEINCSKNCGENIEGKAFNLSDMLIEKGCKDKKFENTKMDDDNKIDEIMQLQNNPNFEISKKKKKIIPHKKENVESKYGQVKNNESTTHDDKWHINDCQTNRNDKHSKKYIKNKTDCADLSHNEDKIYKQKKEEIKINEKTESKNEKNVDIQREDKQRKNLDPNSFQLVNNKIIKKNKMDCTNNSDEKTKIVKKNKNIHTPLLSNKPDKNQNSNLKNFDNNTNKWNTKTIVNHEHVLNTNSKQNSYIENDNNNDITNQNLLLHKNEEQKEVQHTIFSKHPHNNVQNFQNKNTFLLNNQMDTTQNDIHHLSNLDNLEIKKNTYNPNSNNNDDQKYVTTSVQSESQNKLFEDTYLENYDSKIKMAERSKKCIPNDSHPEPFSNETNLNSIWTAEEACENKGDDKNGSFFSANDHTEVVATQCGNEINYDTLKNRKKKWGKYIMSSNDDLDISLNNNDYDENEKNEHIEGEHAYTNNDSNDFIFKSFIYDEDANNEQFSSFSKCEENNKKMCNNYNSPFQLNSENSLETTNKRLCLFAPTNEEKTYDEDILCDREKDLPQLFTSTIQPDSVQKQKETKKNISQVHLSDTNKIDHSISQEQTEDPNSGSTNSIYRKLKNAFFSKINKYVKNDSPKTASLCTASDNNGFEHTIEEGKRKKTNQGSTSNKKSKAPMARKKVRANCEDDPNVNIYEKHYITRRRKKNEPENDGNESKETSNIYTNGIMNIKNKKNVLENNETTKTDTEIVSQLNYPDHISIISNNQDSNHFSLKTSKMISLYDQVDAHDVSENYATNSRRENTDERLLKEKIENELIIEKKEVHTKYMEIEEYPNYTKNIFDPTSFTNIDPHFDKNSKHKTRYSSNNICQENNINEKIVEPKMGIIEINNYKNASNINEVVNISNNTNLESNKLDPNNNIIKADSIDVVLKDNNINDESEKQIINDKNINGIDTKINLFLDKIEDNKLTDSLIKNRIEAEKLNNEIPYITNIYEEMHRSSVMPLRIEAFHSLEDQRLIYGNPDWQKYFCPLCDQKYYPPNVYVKNYIHYLNEHWKNRKNLGGYIIFPCKLEHDNNEMNPSEKKVDVGVTSYNAPKKWKKKKKKMKRNARLFIDPHYHCPLCLHLQFDDYELLVEHCTKLHKSTGADPTRTLPPSFMHTPFINNNDYYCSIKKNETDISSSDILDSDQSDNKIISESKKKGDPLFHDPPSQSDALLELNNLKKNKMKNGRISKVAFCEEIKVREYDIELSKIEKFGASIGPVFTDDKEEPEKVLGSEDSLNPSPLPNELPEQTDVASKPLDHLPISEEPLPECHSNKSVDNSVCCKKLNENKIKECAIPQNNNQIDSTSFDTKTKSDDKMDANVCGNCSTSTILNNNTESSTCKKNKEISKNGEHTGYVNNIETKSAHLKNDNSEMCKDEEAQNDNYTNMFNKKNSILKSELDMIKKHDQNNCLFRNNSKTNFLDKNESNNYDNDYVLNSTTDESTNETDNQENSNQNDEKEAFTNANFTRQRNKSKQNSTNNSFSNLFSLDSISSSNVSDIIPDSKDEFEKILQVKEQHLSEILLENIKENRKENIFNQNDDKKVGQFIKKRIGHIHKNVISKYKRKIKMSTIQDQKQNETKEANSCLENKQYEHVYIPPNNVNLTLNNEVENIPLKKVIRTKKKEKIPTQRINCRKSSRNKNKVIQ</sequence>